<evidence type="ECO:0000259" key="3">
    <source>
        <dbReference type="Pfam" id="PF05175"/>
    </source>
</evidence>
<name>A0A212QYT3_RHOAC</name>
<dbReference type="Proteomes" id="UP000198418">
    <property type="component" value="Unassembled WGS sequence"/>
</dbReference>
<dbReference type="GO" id="GO:0008170">
    <property type="term" value="F:N-methyltransferase activity"/>
    <property type="evidence" value="ECO:0007669"/>
    <property type="project" value="UniProtKB-ARBA"/>
</dbReference>
<feature type="domain" description="Methyltransferase small" evidence="3">
    <location>
        <begin position="45"/>
        <end position="144"/>
    </location>
</feature>
<dbReference type="Gene3D" id="3.40.50.150">
    <property type="entry name" value="Vaccinia Virus protein VP39"/>
    <property type="match status" value="1"/>
</dbReference>
<reference evidence="5" key="1">
    <citation type="submission" date="2017-06" db="EMBL/GenBank/DDBJ databases">
        <authorList>
            <person name="Varghese N."/>
            <person name="Submissions S."/>
        </authorList>
    </citation>
    <scope>NUCLEOTIDE SEQUENCE [LARGE SCALE GENOMIC DNA]</scope>
    <source>
        <strain evidence="5">DSM 137</strain>
    </source>
</reference>
<dbReference type="InterPro" id="IPR029063">
    <property type="entry name" value="SAM-dependent_MTases_sf"/>
</dbReference>
<proteinExistence type="predicted"/>
<evidence type="ECO:0000313" key="4">
    <source>
        <dbReference type="EMBL" id="SNB64879.1"/>
    </source>
</evidence>
<organism evidence="4 5">
    <name type="scientific">Rhodoblastus acidophilus</name>
    <name type="common">Rhodopseudomonas acidophila</name>
    <dbReference type="NCBI Taxonomy" id="1074"/>
    <lineage>
        <taxon>Bacteria</taxon>
        <taxon>Pseudomonadati</taxon>
        <taxon>Pseudomonadota</taxon>
        <taxon>Alphaproteobacteria</taxon>
        <taxon>Hyphomicrobiales</taxon>
        <taxon>Rhodoblastaceae</taxon>
        <taxon>Rhodoblastus</taxon>
    </lineage>
</organism>
<evidence type="ECO:0000256" key="2">
    <source>
        <dbReference type="ARBA" id="ARBA00022691"/>
    </source>
</evidence>
<dbReference type="PROSITE" id="PS00092">
    <property type="entry name" value="N6_MTASE"/>
    <property type="match status" value="1"/>
</dbReference>
<keyword evidence="2" id="KW-0949">S-adenosyl-L-methionine</keyword>
<sequence>MDLPTGPPLLSWIMPEEKSPDLLLDGRLKLFQRGGHRAGTDAVLLAAAAPPLGSGLAVDVGAGAGTVGLLLALAHPGARIALLEKNPVAAEDSRRNIAANALGERVRLAEADLFDAVARKAKGLVEAADVVVTNPPFLEARAARVSPDAHRAMAHVLGAGGLAGWLKASLALLRPGGSFAMIHRADALDDILAGFEGRLGGLEVFPIFPREGRPAIRVILRGKKGSKAPLALLPGLVLHGADGKFTPVAEEVHRHGRRLFAD</sequence>
<dbReference type="GO" id="GO:0008757">
    <property type="term" value="F:S-adenosylmethionine-dependent methyltransferase activity"/>
    <property type="evidence" value="ECO:0007669"/>
    <property type="project" value="UniProtKB-ARBA"/>
</dbReference>
<dbReference type="CDD" id="cd02440">
    <property type="entry name" value="AdoMet_MTases"/>
    <property type="match status" value="1"/>
</dbReference>
<dbReference type="Pfam" id="PF05175">
    <property type="entry name" value="MTS"/>
    <property type="match status" value="1"/>
</dbReference>
<dbReference type="InterPro" id="IPR007848">
    <property type="entry name" value="Small_mtfrase_dom"/>
</dbReference>
<evidence type="ECO:0000256" key="1">
    <source>
        <dbReference type="ARBA" id="ARBA00022603"/>
    </source>
</evidence>
<dbReference type="PANTHER" id="PTHR47739:SF1">
    <property type="entry name" value="TRNA1(VAL) (ADENINE(37)-N6)-METHYLTRANSFERASE"/>
    <property type="match status" value="1"/>
</dbReference>
<keyword evidence="5" id="KW-1185">Reference proteome</keyword>
<dbReference type="EMBL" id="FYDG01000002">
    <property type="protein sequence ID" value="SNB64879.1"/>
    <property type="molecule type" value="Genomic_DNA"/>
</dbReference>
<dbReference type="GO" id="GO:0003676">
    <property type="term" value="F:nucleic acid binding"/>
    <property type="evidence" value="ECO:0007669"/>
    <property type="project" value="InterPro"/>
</dbReference>
<dbReference type="InterPro" id="IPR050210">
    <property type="entry name" value="tRNA_Adenine-N(6)_MTase"/>
</dbReference>
<dbReference type="InterPro" id="IPR002052">
    <property type="entry name" value="DNA_methylase_N6_adenine_CS"/>
</dbReference>
<dbReference type="PANTHER" id="PTHR47739">
    <property type="entry name" value="TRNA1(VAL) (ADENINE(37)-N6)-METHYLTRANSFERASE"/>
    <property type="match status" value="1"/>
</dbReference>
<protein>
    <submittedName>
        <fullName evidence="4">tRNA1(Val) A37 N6-methylase TrmN6</fullName>
    </submittedName>
</protein>
<dbReference type="SUPFAM" id="SSF53335">
    <property type="entry name" value="S-adenosyl-L-methionine-dependent methyltransferases"/>
    <property type="match status" value="1"/>
</dbReference>
<keyword evidence="1 4" id="KW-0489">Methyltransferase</keyword>
<dbReference type="AlphaFoldDB" id="A0A212QYT3"/>
<keyword evidence="1 4" id="KW-0808">Transferase</keyword>
<accession>A0A212QYT3</accession>
<dbReference type="RefSeq" id="WP_244593088.1">
    <property type="nucleotide sequence ID" value="NZ_FYDG01000002.1"/>
</dbReference>
<dbReference type="GO" id="GO:0032259">
    <property type="term" value="P:methylation"/>
    <property type="evidence" value="ECO:0007669"/>
    <property type="project" value="UniProtKB-KW"/>
</dbReference>
<evidence type="ECO:0000313" key="5">
    <source>
        <dbReference type="Proteomes" id="UP000198418"/>
    </source>
</evidence>
<gene>
    <name evidence="4" type="ORF">SAMN06265338_102108</name>
</gene>